<keyword evidence="4" id="KW-1185">Reference proteome</keyword>
<gene>
    <name evidence="2" type="ORF">PMAYCL1PPCAC_19750</name>
    <name evidence="3" type="ORF">PMAYCL1PPCAC_19751</name>
</gene>
<comment type="caution">
    <text evidence="3">The sequence shown here is derived from an EMBL/GenBank/DDBJ whole genome shotgun (WGS) entry which is preliminary data.</text>
</comment>
<evidence type="ECO:0000256" key="1">
    <source>
        <dbReference type="SAM" id="Phobius"/>
    </source>
</evidence>
<protein>
    <submittedName>
        <fullName evidence="3">Uncharacterized protein</fullName>
    </submittedName>
</protein>
<reference evidence="3" key="2">
    <citation type="submission" date="2023-06" db="EMBL/GenBank/DDBJ databases">
        <title>Genome assembly of Pristionchus species.</title>
        <authorList>
            <person name="Yoshida K."/>
            <person name="Sommer R.J."/>
        </authorList>
    </citation>
    <scope>NUCLEOTIDE SEQUENCE</scope>
    <source>
        <strain evidence="3">RS5460</strain>
    </source>
</reference>
<reference evidence="4" key="1">
    <citation type="submission" date="2022-10" db="EMBL/GenBank/DDBJ databases">
        <title>Genome assembly of Pristionchus species.</title>
        <authorList>
            <person name="Yoshida K."/>
            <person name="Sommer R.J."/>
        </authorList>
    </citation>
    <scope>NUCLEOTIDE SEQUENCE [LARGE SCALE GENOMIC DNA]</scope>
    <source>
        <strain evidence="4">RS5460</strain>
    </source>
</reference>
<dbReference type="Proteomes" id="UP001328107">
    <property type="component" value="Unassembled WGS sequence"/>
</dbReference>
<sequence length="126" mass="14135">FRNAIISWVGSIPTFFLVLIAIVNPHLWKRYKDRPSSMFMCSITRTTINYVSLVQQAVEPVVVLIRYRRILLYEKTPVLVSLMVGGTFAGAMASLVLILVYGVSTVFLSVLTAIFLRTHLRKMAGG</sequence>
<name>A0AAN5CRX6_9BILA</name>
<feature type="non-terminal residue" evidence="3">
    <location>
        <position position="1"/>
    </location>
</feature>
<dbReference type="PANTHER" id="PTHR38614">
    <property type="entry name" value="PROTEIN CBG09954"/>
    <property type="match status" value="1"/>
</dbReference>
<feature type="transmembrane region" description="Helical" evidence="1">
    <location>
        <begin position="87"/>
        <end position="116"/>
    </location>
</feature>
<dbReference type="PANTHER" id="PTHR38614:SF1">
    <property type="entry name" value="G_PROTEIN_RECEP_F1_2 DOMAIN-CONTAINING PROTEIN"/>
    <property type="match status" value="1"/>
</dbReference>
<keyword evidence="1" id="KW-0812">Transmembrane</keyword>
<proteinExistence type="predicted"/>
<evidence type="ECO:0000313" key="4">
    <source>
        <dbReference type="Proteomes" id="UP001328107"/>
    </source>
</evidence>
<dbReference type="EMBL" id="BTRK01000004">
    <property type="protein sequence ID" value="GMR49556.1"/>
    <property type="molecule type" value="Genomic_DNA"/>
</dbReference>
<evidence type="ECO:0000313" key="3">
    <source>
        <dbReference type="EMBL" id="GMR49556.1"/>
    </source>
</evidence>
<keyword evidence="1" id="KW-1133">Transmembrane helix</keyword>
<organism evidence="3 4">
    <name type="scientific">Pristionchus mayeri</name>
    <dbReference type="NCBI Taxonomy" id="1317129"/>
    <lineage>
        <taxon>Eukaryota</taxon>
        <taxon>Metazoa</taxon>
        <taxon>Ecdysozoa</taxon>
        <taxon>Nematoda</taxon>
        <taxon>Chromadorea</taxon>
        <taxon>Rhabditida</taxon>
        <taxon>Rhabditina</taxon>
        <taxon>Diplogasteromorpha</taxon>
        <taxon>Diplogasteroidea</taxon>
        <taxon>Neodiplogasteridae</taxon>
        <taxon>Pristionchus</taxon>
    </lineage>
</organism>
<dbReference type="EMBL" id="BTRK01000004">
    <property type="protein sequence ID" value="GMR49555.1"/>
    <property type="molecule type" value="Genomic_DNA"/>
</dbReference>
<dbReference type="InterPro" id="IPR010601">
    <property type="entry name" value="DUF1182"/>
</dbReference>
<dbReference type="AlphaFoldDB" id="A0AAN5CRX6"/>
<feature type="transmembrane region" description="Helical" evidence="1">
    <location>
        <begin position="6"/>
        <end position="27"/>
    </location>
</feature>
<keyword evidence="1" id="KW-0472">Membrane</keyword>
<evidence type="ECO:0000313" key="2">
    <source>
        <dbReference type="EMBL" id="GMR49555.1"/>
    </source>
</evidence>
<accession>A0AAN5CRX6</accession>